<keyword evidence="4" id="KW-0238">DNA-binding</keyword>
<evidence type="ECO:0000313" key="7">
    <source>
        <dbReference type="Proteomes" id="UP000250321"/>
    </source>
</evidence>
<dbReference type="CDD" id="cd04497">
    <property type="entry name" value="hPOT1_OB1_like"/>
    <property type="match status" value="1"/>
</dbReference>
<reference evidence="6 7" key="1">
    <citation type="submission" date="2018-02" db="EMBL/GenBank/DDBJ databases">
        <title>Draft genome of wild Prunus yedoensis var. nudiflora.</title>
        <authorList>
            <person name="Baek S."/>
            <person name="Kim J.-H."/>
            <person name="Choi K."/>
            <person name="Kim G.-B."/>
            <person name="Cho A."/>
            <person name="Jang H."/>
            <person name="Shin C.-H."/>
            <person name="Yu H.-J."/>
            <person name="Mun J.-H."/>
        </authorList>
    </citation>
    <scope>NUCLEOTIDE SEQUENCE [LARGE SCALE GENOMIC DNA]</scope>
    <source>
        <strain evidence="7">cv. Jeju island</strain>
        <tissue evidence="6">Leaf</tissue>
    </source>
</reference>
<accession>A0A314Z823</accession>
<evidence type="ECO:0000256" key="1">
    <source>
        <dbReference type="ARBA" id="ARBA00004574"/>
    </source>
</evidence>
<evidence type="ECO:0000256" key="3">
    <source>
        <dbReference type="ARBA" id="ARBA00022895"/>
    </source>
</evidence>
<dbReference type="InterPro" id="IPR012340">
    <property type="entry name" value="NA-bd_OB-fold"/>
</dbReference>
<dbReference type="GO" id="GO:0000783">
    <property type="term" value="C:nuclear telomere cap complex"/>
    <property type="evidence" value="ECO:0007669"/>
    <property type="project" value="TreeGrafter"/>
</dbReference>
<comment type="subcellular location">
    <subcellularLocation>
        <location evidence="1">Chromosome</location>
        <location evidence="1">Telomere</location>
    </subcellularLocation>
</comment>
<gene>
    <name evidence="6" type="ORF">Pyn_28872</name>
</gene>
<evidence type="ECO:0000313" key="6">
    <source>
        <dbReference type="EMBL" id="PQQ15479.1"/>
    </source>
</evidence>
<dbReference type="PANTHER" id="PTHR14513">
    <property type="entry name" value="PROTECTION OF TELOMERES 1"/>
    <property type="match status" value="1"/>
</dbReference>
<comment type="caution">
    <text evidence="6">The sequence shown here is derived from an EMBL/GenBank/DDBJ whole genome shotgun (WGS) entry which is preliminary data.</text>
</comment>
<evidence type="ECO:0000256" key="4">
    <source>
        <dbReference type="ARBA" id="ARBA00023125"/>
    </source>
</evidence>
<dbReference type="OrthoDB" id="2186770at2759"/>
<evidence type="ECO:0000259" key="5">
    <source>
        <dbReference type="SMART" id="SM00976"/>
    </source>
</evidence>
<dbReference type="PANTHER" id="PTHR14513:SF0">
    <property type="entry name" value="PROTECTION OF TELOMERES PROTEIN 1"/>
    <property type="match status" value="1"/>
</dbReference>
<keyword evidence="7" id="KW-1185">Reference proteome</keyword>
<organism evidence="6 7">
    <name type="scientific">Prunus yedoensis var. nudiflora</name>
    <dbReference type="NCBI Taxonomy" id="2094558"/>
    <lineage>
        <taxon>Eukaryota</taxon>
        <taxon>Viridiplantae</taxon>
        <taxon>Streptophyta</taxon>
        <taxon>Embryophyta</taxon>
        <taxon>Tracheophyta</taxon>
        <taxon>Spermatophyta</taxon>
        <taxon>Magnoliopsida</taxon>
        <taxon>eudicotyledons</taxon>
        <taxon>Gunneridae</taxon>
        <taxon>Pentapetalae</taxon>
        <taxon>rosids</taxon>
        <taxon>fabids</taxon>
        <taxon>Rosales</taxon>
        <taxon>Rosaceae</taxon>
        <taxon>Amygdaloideae</taxon>
        <taxon>Amygdaleae</taxon>
        <taxon>Prunus</taxon>
    </lineage>
</organism>
<dbReference type="InterPro" id="IPR028389">
    <property type="entry name" value="POT1"/>
</dbReference>
<dbReference type="SMART" id="SM00976">
    <property type="entry name" value="Telo_bind"/>
    <property type="match status" value="1"/>
</dbReference>
<dbReference type="GO" id="GO:0032210">
    <property type="term" value="P:regulation of telomere maintenance via telomerase"/>
    <property type="evidence" value="ECO:0007669"/>
    <property type="project" value="TreeGrafter"/>
</dbReference>
<dbReference type="AlphaFoldDB" id="A0A314Z823"/>
<dbReference type="SUPFAM" id="SSF50249">
    <property type="entry name" value="Nucleic acid-binding proteins"/>
    <property type="match status" value="2"/>
</dbReference>
<dbReference type="GO" id="GO:0010521">
    <property type="term" value="F:telomerase inhibitor activity"/>
    <property type="evidence" value="ECO:0007669"/>
    <property type="project" value="TreeGrafter"/>
</dbReference>
<sequence>MPRGDLYNFLKIRDAIDSVGEKVNLIGVVLECGFPRKTKGTDWFCSVRIIDETHQDPGLPVNVFTQTRNQLPRILSVGDIIQFQRVLMKIHDDKINAVFYKKYSSFAIYEGRDGRNLVPYQTYETFREKDLDKNFVIDLRRWLQNFQFDEGANYFSLIREINGGESFNLVCKIIHIHEGAGNEWMAFVWDGTDAPPSNILQKLEDEMHHPLPLHLESLPLPRDTLCSFPSVGTVLRVVSQDIENDNLRLLKTGEWVKLLNLLCEVHAGLWRCVLTPFTSFDIHQMRTVSNLSGKGYMMNDCHEVRKVKFFDGQSFVKALESKLNALLGVIADNDGEQNDTRRNPPWVQICLKSQSDKLGSRHYRIFGTKLVA</sequence>
<protein>
    <submittedName>
        <fullName evidence="6">Protection of telomeres protein 1a</fullName>
    </submittedName>
</protein>
<dbReference type="STRING" id="2094558.A0A314Z823"/>
<keyword evidence="3" id="KW-0779">Telomere</keyword>
<dbReference type="InterPro" id="IPR057620">
    <property type="entry name" value="POT1A/B-like_OB"/>
</dbReference>
<proteinExistence type="predicted"/>
<feature type="domain" description="Telomeric single stranded DNA binding POT1/Cdc13" evidence="5">
    <location>
        <begin position="9"/>
        <end position="144"/>
    </location>
</feature>
<dbReference type="EMBL" id="PJQY01000227">
    <property type="protein sequence ID" value="PQQ15479.1"/>
    <property type="molecule type" value="Genomic_DNA"/>
</dbReference>
<dbReference type="Gene3D" id="2.40.50.140">
    <property type="entry name" value="Nucleic acid-binding proteins"/>
    <property type="match status" value="2"/>
</dbReference>
<dbReference type="Pfam" id="PF02765">
    <property type="entry name" value="POT1"/>
    <property type="match status" value="1"/>
</dbReference>
<keyword evidence="2" id="KW-0158">Chromosome</keyword>
<dbReference type="InterPro" id="IPR011564">
    <property type="entry name" value="Telomer_end-bd_POT1/Cdc13"/>
</dbReference>
<evidence type="ECO:0000256" key="2">
    <source>
        <dbReference type="ARBA" id="ARBA00022454"/>
    </source>
</evidence>
<dbReference type="Pfam" id="PF25507">
    <property type="entry name" value="OB_POT1A"/>
    <property type="match status" value="1"/>
</dbReference>
<dbReference type="Proteomes" id="UP000250321">
    <property type="component" value="Unassembled WGS sequence"/>
</dbReference>
<dbReference type="GO" id="GO:0016233">
    <property type="term" value="P:telomere capping"/>
    <property type="evidence" value="ECO:0007669"/>
    <property type="project" value="TreeGrafter"/>
</dbReference>
<dbReference type="GO" id="GO:0098505">
    <property type="term" value="F:G-rich strand telomeric DNA binding"/>
    <property type="evidence" value="ECO:0007669"/>
    <property type="project" value="TreeGrafter"/>
</dbReference>
<name>A0A314Z823_PRUYE</name>